<keyword evidence="11" id="KW-1185">Reference proteome</keyword>
<organism evidence="10 11">
    <name type="scientific">Myriangium duriaei CBS 260.36</name>
    <dbReference type="NCBI Taxonomy" id="1168546"/>
    <lineage>
        <taxon>Eukaryota</taxon>
        <taxon>Fungi</taxon>
        <taxon>Dikarya</taxon>
        <taxon>Ascomycota</taxon>
        <taxon>Pezizomycotina</taxon>
        <taxon>Dothideomycetes</taxon>
        <taxon>Dothideomycetidae</taxon>
        <taxon>Myriangiales</taxon>
        <taxon>Myriangiaceae</taxon>
        <taxon>Myriangium</taxon>
    </lineage>
</organism>
<evidence type="ECO:0000256" key="8">
    <source>
        <dbReference type="ARBA" id="ARBA00023136"/>
    </source>
</evidence>
<evidence type="ECO:0000256" key="6">
    <source>
        <dbReference type="ARBA" id="ARBA00022824"/>
    </source>
</evidence>
<feature type="transmembrane region" description="Helical" evidence="9">
    <location>
        <begin position="364"/>
        <end position="387"/>
    </location>
</feature>
<evidence type="ECO:0000256" key="7">
    <source>
        <dbReference type="ARBA" id="ARBA00022989"/>
    </source>
</evidence>
<evidence type="ECO:0000256" key="1">
    <source>
        <dbReference type="ARBA" id="ARBA00004477"/>
    </source>
</evidence>
<keyword evidence="7 9" id="KW-1133">Transmembrane helix</keyword>
<dbReference type="GO" id="GO:0006506">
    <property type="term" value="P:GPI anchor biosynthetic process"/>
    <property type="evidence" value="ECO:0007669"/>
    <property type="project" value="UniProtKB-KW"/>
</dbReference>
<comment type="similarity">
    <text evidence="3">Belongs to the PIGU family.</text>
</comment>
<dbReference type="AlphaFoldDB" id="A0A9P4MG87"/>
<sequence>MTANGSSQQKTLLFAGAVAVRFALAAALPGLPDFLSGRVEISTPVTGFKRLQEGLFLYNHGVSPYDGGVFHQAPLLLSFFSISPDFVQSPLISLAIYTALDCLIASLLMQIVRSGAATQSQSFSSPRRHRTWSPLAVAASYLLNPFTILTCLGRPTSVFTTFFVLLATAKACSGAFISCTFALALAAYTSLHPALLIAPMALLCHDRLTTSKQTSNKNSPSLATFGFQFVLAFSGFWAILLGLSYFLMQDWSFINSVYGTRLLLPDLTPNVGLWWYFFIEMFDSFRSFFLGVFWLHMASYSPVITIRLQKQPLAAVVLMCGVFVIFQPYANVGDAGAFMAMLTLYGHAFENYSHLTISVTRYAFTALSTLLYSALLGPAFYYLWIYAGSGNANFFYAITLVWTLGLVVVTADVLWAILRDEWETERPEMKGQEARQI</sequence>
<dbReference type="GO" id="GO:0016255">
    <property type="term" value="P:attachment of GPI anchor to protein"/>
    <property type="evidence" value="ECO:0007669"/>
    <property type="project" value="InterPro"/>
</dbReference>
<keyword evidence="8 9" id="KW-0472">Membrane</keyword>
<name>A0A9P4MG87_9PEZI</name>
<dbReference type="PANTHER" id="PTHR13121:SF0">
    <property type="entry name" value="PHOSPHATIDYLINOSITOL GLYCAN ANCHOR BIOSYNTHESIS CLASS U PROTEIN"/>
    <property type="match status" value="1"/>
</dbReference>
<dbReference type="GO" id="GO:0042765">
    <property type="term" value="C:GPI-anchor transamidase complex"/>
    <property type="evidence" value="ECO:0007669"/>
    <property type="project" value="InterPro"/>
</dbReference>
<proteinExistence type="inferred from homology"/>
<dbReference type="OrthoDB" id="549017at2759"/>
<feature type="transmembrane region" description="Helical" evidence="9">
    <location>
        <begin position="175"/>
        <end position="204"/>
    </location>
</feature>
<reference evidence="10" key="1">
    <citation type="journal article" date="2020" name="Stud. Mycol.">
        <title>101 Dothideomycetes genomes: a test case for predicting lifestyles and emergence of pathogens.</title>
        <authorList>
            <person name="Haridas S."/>
            <person name="Albert R."/>
            <person name="Binder M."/>
            <person name="Bloem J."/>
            <person name="Labutti K."/>
            <person name="Salamov A."/>
            <person name="Andreopoulos B."/>
            <person name="Baker S."/>
            <person name="Barry K."/>
            <person name="Bills G."/>
            <person name="Bluhm B."/>
            <person name="Cannon C."/>
            <person name="Castanera R."/>
            <person name="Culley D."/>
            <person name="Daum C."/>
            <person name="Ezra D."/>
            <person name="Gonzalez J."/>
            <person name="Henrissat B."/>
            <person name="Kuo A."/>
            <person name="Liang C."/>
            <person name="Lipzen A."/>
            <person name="Lutzoni F."/>
            <person name="Magnuson J."/>
            <person name="Mondo S."/>
            <person name="Nolan M."/>
            <person name="Ohm R."/>
            <person name="Pangilinan J."/>
            <person name="Park H.-J."/>
            <person name="Ramirez L."/>
            <person name="Alfaro M."/>
            <person name="Sun H."/>
            <person name="Tritt A."/>
            <person name="Yoshinaga Y."/>
            <person name="Zwiers L.-H."/>
            <person name="Turgeon B."/>
            <person name="Goodwin S."/>
            <person name="Spatafora J."/>
            <person name="Crous P."/>
            <person name="Grigoriev I."/>
        </authorList>
    </citation>
    <scope>NUCLEOTIDE SEQUENCE</scope>
    <source>
        <strain evidence="10">CBS 260.36</strain>
    </source>
</reference>
<dbReference type="InterPro" id="IPR009600">
    <property type="entry name" value="PIG-U"/>
</dbReference>
<feature type="transmembrane region" description="Helical" evidence="9">
    <location>
        <begin position="273"/>
        <end position="300"/>
    </location>
</feature>
<comment type="caution">
    <text evidence="10">The sequence shown here is derived from an EMBL/GenBank/DDBJ whole genome shotgun (WGS) entry which is preliminary data.</text>
</comment>
<feature type="transmembrane region" description="Helical" evidence="9">
    <location>
        <begin position="393"/>
        <end position="418"/>
    </location>
</feature>
<feature type="transmembrane region" description="Helical" evidence="9">
    <location>
        <begin position="225"/>
        <end position="248"/>
    </location>
</feature>
<keyword evidence="4" id="KW-0337">GPI-anchor biosynthesis</keyword>
<evidence type="ECO:0000256" key="5">
    <source>
        <dbReference type="ARBA" id="ARBA00022692"/>
    </source>
</evidence>
<evidence type="ECO:0000256" key="9">
    <source>
        <dbReference type="SAM" id="Phobius"/>
    </source>
</evidence>
<comment type="subcellular location">
    <subcellularLocation>
        <location evidence="1">Endoplasmic reticulum membrane</location>
        <topology evidence="1">Multi-pass membrane protein</topology>
    </subcellularLocation>
</comment>
<feature type="transmembrane region" description="Helical" evidence="9">
    <location>
        <begin position="91"/>
        <end position="112"/>
    </location>
</feature>
<dbReference type="Pfam" id="PF06728">
    <property type="entry name" value="PIG-U"/>
    <property type="match status" value="1"/>
</dbReference>
<evidence type="ECO:0000256" key="4">
    <source>
        <dbReference type="ARBA" id="ARBA00022502"/>
    </source>
</evidence>
<feature type="transmembrane region" description="Helical" evidence="9">
    <location>
        <begin position="312"/>
        <end position="329"/>
    </location>
</feature>
<gene>
    <name evidence="10" type="ORF">K461DRAFT_232279</name>
</gene>
<comment type="pathway">
    <text evidence="2">Glycolipid biosynthesis; glycosylphosphatidylinositol-anchor biosynthesis.</text>
</comment>
<evidence type="ECO:0000256" key="2">
    <source>
        <dbReference type="ARBA" id="ARBA00004687"/>
    </source>
</evidence>
<evidence type="ECO:0000313" key="10">
    <source>
        <dbReference type="EMBL" id="KAF2148694.1"/>
    </source>
</evidence>
<protein>
    <submittedName>
        <fullName evidence="10">PIG-U-domain-containing protein</fullName>
    </submittedName>
</protein>
<evidence type="ECO:0000313" key="11">
    <source>
        <dbReference type="Proteomes" id="UP000799439"/>
    </source>
</evidence>
<dbReference type="PANTHER" id="PTHR13121">
    <property type="entry name" value="GPI TRANSAMIDASE COMPONENT PIG-U"/>
    <property type="match status" value="1"/>
</dbReference>
<dbReference type="Proteomes" id="UP000799439">
    <property type="component" value="Unassembled WGS sequence"/>
</dbReference>
<dbReference type="EMBL" id="ML996092">
    <property type="protein sequence ID" value="KAF2148694.1"/>
    <property type="molecule type" value="Genomic_DNA"/>
</dbReference>
<keyword evidence="5 9" id="KW-0812">Transmembrane</keyword>
<evidence type="ECO:0000256" key="3">
    <source>
        <dbReference type="ARBA" id="ARBA00010026"/>
    </source>
</evidence>
<accession>A0A9P4MG87</accession>
<keyword evidence="6" id="KW-0256">Endoplasmic reticulum</keyword>